<protein>
    <submittedName>
        <fullName evidence="1">Uncharacterized protein</fullName>
    </submittedName>
</protein>
<dbReference type="AlphaFoldDB" id="A0A2W7TNF9"/>
<name>A0A2W7TNF9_9FLAO</name>
<reference evidence="1 2" key="1">
    <citation type="submission" date="2018-06" db="EMBL/GenBank/DDBJ databases">
        <title>Flavobacterium sp IMCC34762, genome.</title>
        <authorList>
            <person name="Joung Y."/>
            <person name="Cho J."/>
            <person name="Song J."/>
        </authorList>
    </citation>
    <scope>NUCLEOTIDE SEQUENCE [LARGE SCALE GENOMIC DNA]</scope>
    <source>
        <strain evidence="1 2">IMCC34762</strain>
    </source>
</reference>
<organism evidence="1 2">
    <name type="scientific">Flavobacterium aquariorum</name>
    <dbReference type="NCBI Taxonomy" id="2217670"/>
    <lineage>
        <taxon>Bacteria</taxon>
        <taxon>Pseudomonadati</taxon>
        <taxon>Bacteroidota</taxon>
        <taxon>Flavobacteriia</taxon>
        <taxon>Flavobacteriales</taxon>
        <taxon>Flavobacteriaceae</taxon>
        <taxon>Flavobacterium</taxon>
    </lineage>
</organism>
<evidence type="ECO:0000313" key="2">
    <source>
        <dbReference type="Proteomes" id="UP000249177"/>
    </source>
</evidence>
<dbReference type="Proteomes" id="UP000249177">
    <property type="component" value="Unassembled WGS sequence"/>
</dbReference>
<evidence type="ECO:0000313" key="1">
    <source>
        <dbReference type="EMBL" id="PZX91821.1"/>
    </source>
</evidence>
<keyword evidence="2" id="KW-1185">Reference proteome</keyword>
<dbReference type="OrthoDB" id="981556at2"/>
<sequence>MILSEIILNCKNYIDTEEIIHSIFAKRNNGKFLPDSEALVLELTPEEMEMQLSRIAEIKCPGFEYFLEIFVLQDFYDDLLKIEEFKSDVKKVERIIYYAEFDA</sequence>
<accession>A0A2W7TNF9</accession>
<dbReference type="EMBL" id="QKXH01000025">
    <property type="protein sequence ID" value="PZX91821.1"/>
    <property type="molecule type" value="Genomic_DNA"/>
</dbReference>
<gene>
    <name evidence="1" type="ORF">DOS84_18845</name>
</gene>
<comment type="caution">
    <text evidence="1">The sequence shown here is derived from an EMBL/GenBank/DDBJ whole genome shotgun (WGS) entry which is preliminary data.</text>
</comment>
<dbReference type="RefSeq" id="WP_111411649.1">
    <property type="nucleotide sequence ID" value="NZ_QKXH01000025.1"/>
</dbReference>
<proteinExistence type="predicted"/>